<dbReference type="RefSeq" id="WP_209989016.1">
    <property type="nucleotide sequence ID" value="NZ_JAGINO010000026.1"/>
</dbReference>
<protein>
    <submittedName>
        <fullName evidence="7">Ribose transport system permease protein</fullName>
    </submittedName>
</protein>
<dbReference type="PANTHER" id="PTHR32196:SF72">
    <property type="entry name" value="RIBOSE IMPORT PERMEASE PROTEIN RBSC"/>
    <property type="match status" value="1"/>
</dbReference>
<evidence type="ECO:0000256" key="5">
    <source>
        <dbReference type="ARBA" id="ARBA00023136"/>
    </source>
</evidence>
<gene>
    <name evidence="7" type="ORF">QO018_005231</name>
</gene>
<evidence type="ECO:0000313" key="8">
    <source>
        <dbReference type="Proteomes" id="UP001244552"/>
    </source>
</evidence>
<feature type="transmembrane region" description="Helical" evidence="6">
    <location>
        <begin position="38"/>
        <end position="60"/>
    </location>
</feature>
<keyword evidence="8" id="KW-1185">Reference proteome</keyword>
<sequence>MRTLLTWTDKRPWAWSLLGILILWLVLGILTARFSVQSLSGVMTTAAFLLFPALGQMLVVTTGRGNIDLSIPSVITLSAFLSVNIVGGSDQMLPLGLLAVLGTGLAVGLLNALLVLVLRIPAMIATLATGYVLATATMLANRSASGFQISPILTWLTSGRVASVPVIVIVALLATGLCALMLKWTVFGRVLSAVGQNQRAAAFAGIPVGRVVTTTFVASAMIAALTGTLLSARAGGAFLDMGSPFLLQSVGAVVLGGTLIFGGSATAAGTLFGSVLLVLIVTTMQIAGLPGGTQEIIQGVVIIAVLAFAGDARSRGSA</sequence>
<feature type="transmembrane region" description="Helical" evidence="6">
    <location>
        <begin position="161"/>
        <end position="182"/>
    </location>
</feature>
<organism evidence="7 8">
    <name type="scientific">Azospirillum picis</name>
    <dbReference type="NCBI Taxonomy" id="488438"/>
    <lineage>
        <taxon>Bacteria</taxon>
        <taxon>Pseudomonadati</taxon>
        <taxon>Pseudomonadota</taxon>
        <taxon>Alphaproteobacteria</taxon>
        <taxon>Rhodospirillales</taxon>
        <taxon>Azospirillaceae</taxon>
        <taxon>Azospirillum</taxon>
    </lineage>
</organism>
<keyword evidence="4 6" id="KW-1133">Transmembrane helix</keyword>
<keyword evidence="2" id="KW-1003">Cell membrane</keyword>
<evidence type="ECO:0000313" key="7">
    <source>
        <dbReference type="EMBL" id="MDQ0536335.1"/>
    </source>
</evidence>
<accession>A0ABU0MS88</accession>
<dbReference type="CDD" id="cd06579">
    <property type="entry name" value="TM_PBP1_transp_AraH_like"/>
    <property type="match status" value="1"/>
</dbReference>
<evidence type="ECO:0000256" key="1">
    <source>
        <dbReference type="ARBA" id="ARBA00004651"/>
    </source>
</evidence>
<keyword evidence="5 6" id="KW-0472">Membrane</keyword>
<dbReference type="Proteomes" id="UP001244552">
    <property type="component" value="Unassembled WGS sequence"/>
</dbReference>
<feature type="transmembrane region" description="Helical" evidence="6">
    <location>
        <begin position="296"/>
        <end position="312"/>
    </location>
</feature>
<feature type="transmembrane region" description="Helical" evidence="6">
    <location>
        <begin position="124"/>
        <end position="141"/>
    </location>
</feature>
<evidence type="ECO:0000256" key="3">
    <source>
        <dbReference type="ARBA" id="ARBA00022692"/>
    </source>
</evidence>
<reference evidence="7 8" key="1">
    <citation type="submission" date="2023-07" db="EMBL/GenBank/DDBJ databases">
        <title>Genomic Encyclopedia of Type Strains, Phase IV (KMG-IV): sequencing the most valuable type-strain genomes for metagenomic binning, comparative biology and taxonomic classification.</title>
        <authorList>
            <person name="Goeker M."/>
        </authorList>
    </citation>
    <scope>NUCLEOTIDE SEQUENCE [LARGE SCALE GENOMIC DNA]</scope>
    <source>
        <strain evidence="7 8">DSM 19922</strain>
    </source>
</reference>
<comment type="caution">
    <text evidence="7">The sequence shown here is derived from an EMBL/GenBank/DDBJ whole genome shotgun (WGS) entry which is preliminary data.</text>
</comment>
<feature type="transmembrane region" description="Helical" evidence="6">
    <location>
        <begin position="12"/>
        <end position="32"/>
    </location>
</feature>
<dbReference type="InterPro" id="IPR001851">
    <property type="entry name" value="ABC_transp_permease"/>
</dbReference>
<feature type="transmembrane region" description="Helical" evidence="6">
    <location>
        <begin position="93"/>
        <end position="117"/>
    </location>
</feature>
<dbReference type="EMBL" id="JAUSVU010000025">
    <property type="protein sequence ID" value="MDQ0536335.1"/>
    <property type="molecule type" value="Genomic_DNA"/>
</dbReference>
<evidence type="ECO:0000256" key="6">
    <source>
        <dbReference type="SAM" id="Phobius"/>
    </source>
</evidence>
<evidence type="ECO:0000256" key="4">
    <source>
        <dbReference type="ARBA" id="ARBA00022989"/>
    </source>
</evidence>
<keyword evidence="3 6" id="KW-0812">Transmembrane</keyword>
<proteinExistence type="predicted"/>
<feature type="transmembrane region" description="Helical" evidence="6">
    <location>
        <begin position="245"/>
        <end position="263"/>
    </location>
</feature>
<dbReference type="Pfam" id="PF02653">
    <property type="entry name" value="BPD_transp_2"/>
    <property type="match status" value="1"/>
</dbReference>
<feature type="transmembrane region" description="Helical" evidence="6">
    <location>
        <begin position="203"/>
        <end position="225"/>
    </location>
</feature>
<evidence type="ECO:0000256" key="2">
    <source>
        <dbReference type="ARBA" id="ARBA00022475"/>
    </source>
</evidence>
<comment type="subcellular location">
    <subcellularLocation>
        <location evidence="1">Cell membrane</location>
        <topology evidence="1">Multi-pass membrane protein</topology>
    </subcellularLocation>
</comment>
<name>A0ABU0MS88_9PROT</name>
<dbReference type="PANTHER" id="PTHR32196">
    <property type="entry name" value="ABC TRANSPORTER PERMEASE PROTEIN YPHD-RELATED-RELATED"/>
    <property type="match status" value="1"/>
</dbReference>
<feature type="transmembrane region" description="Helical" evidence="6">
    <location>
        <begin position="67"/>
        <end position="87"/>
    </location>
</feature>